<dbReference type="SUPFAM" id="SSF56655">
    <property type="entry name" value="Carbohydrate phosphatase"/>
    <property type="match status" value="1"/>
</dbReference>
<reference evidence="5" key="1">
    <citation type="submission" date="2020-04" db="EMBL/GenBank/DDBJ databases">
        <authorList>
            <person name="Zhang T."/>
        </authorList>
    </citation>
    <scope>NUCLEOTIDE SEQUENCE</scope>
    <source>
        <strain evidence="5">HKST-UBA15</strain>
    </source>
</reference>
<evidence type="ECO:0000313" key="6">
    <source>
        <dbReference type="Proteomes" id="UP000745577"/>
    </source>
</evidence>
<reference evidence="5" key="2">
    <citation type="journal article" date="2021" name="Microbiome">
        <title>Successional dynamics and alternative stable states in a saline activated sludge microbial community over 9 years.</title>
        <authorList>
            <person name="Wang Y."/>
            <person name="Ye J."/>
            <person name="Ju F."/>
            <person name="Liu L."/>
            <person name="Boyd J.A."/>
            <person name="Deng Y."/>
            <person name="Parks D.H."/>
            <person name="Jiang X."/>
            <person name="Yin X."/>
            <person name="Woodcroft B.J."/>
            <person name="Tyson G.W."/>
            <person name="Hugenholtz P."/>
            <person name="Polz M.F."/>
            <person name="Zhang T."/>
        </authorList>
    </citation>
    <scope>NUCLEOTIDE SEQUENCE</scope>
    <source>
        <strain evidence="5">HKST-UBA15</strain>
    </source>
</reference>
<keyword evidence="2" id="KW-0378">Hydrolase</keyword>
<dbReference type="EMBL" id="JAGQLL010000031">
    <property type="protein sequence ID" value="MCA9380124.1"/>
    <property type="molecule type" value="Genomic_DNA"/>
</dbReference>
<proteinExistence type="predicted"/>
<dbReference type="PRINTS" id="PR00377">
    <property type="entry name" value="IMPHPHTASES"/>
</dbReference>
<dbReference type="GO" id="GO:0006020">
    <property type="term" value="P:inositol metabolic process"/>
    <property type="evidence" value="ECO:0007669"/>
    <property type="project" value="TreeGrafter"/>
</dbReference>
<dbReference type="Gene3D" id="3.30.540.10">
    <property type="entry name" value="Fructose-1,6-Bisphosphatase, subunit A, domain 1"/>
    <property type="match status" value="1"/>
</dbReference>
<accession>A0A955I8Z9</accession>
<organism evidence="5 6">
    <name type="scientific">Candidatus Dojkabacteria bacterium</name>
    <dbReference type="NCBI Taxonomy" id="2099670"/>
    <lineage>
        <taxon>Bacteria</taxon>
        <taxon>Candidatus Dojkabacteria</taxon>
    </lineage>
</organism>
<evidence type="ECO:0000256" key="3">
    <source>
        <dbReference type="ARBA" id="ARBA00022842"/>
    </source>
</evidence>
<sequence length="272" mass="29985">MNYVKLLKSINTLVVKEGELLQKALSSEDALSYHLKTNTDKDWTDVDLNTELDEKIEIDIYNNLSKEFPELGFHLEEHQDLNSNEKKFTCFIDPIDGSKYFAKKVPFFAISVGVMKGDEPILGVIYNPISNQLYSGAEGIPTTLNGIEVNVSGETNPQSAMISVDLASHKENWKSEKDWMNQKLTELINSFGKVRLLGNGALSCAWTASGGLDAFVSLWGHGSKPFDIMAGKALIKYAGGKTVDLKIPGIKQPRFIGGNAVLVDEISKILIT</sequence>
<dbReference type="InterPro" id="IPR020583">
    <property type="entry name" value="Inositol_monoP_metal-BS"/>
</dbReference>
<feature type="binding site" evidence="4">
    <location>
        <position position="95"/>
    </location>
    <ligand>
        <name>Mg(2+)</name>
        <dbReference type="ChEBI" id="CHEBI:18420"/>
        <label>1</label>
        <note>catalytic</note>
    </ligand>
</feature>
<evidence type="ECO:0000256" key="1">
    <source>
        <dbReference type="ARBA" id="ARBA00022723"/>
    </source>
</evidence>
<feature type="binding site" evidence="4">
    <location>
        <position position="76"/>
    </location>
    <ligand>
        <name>Mg(2+)</name>
        <dbReference type="ChEBI" id="CHEBI:18420"/>
        <label>1</label>
        <note>catalytic</note>
    </ligand>
</feature>
<comment type="caution">
    <text evidence="5">The sequence shown here is derived from an EMBL/GenBank/DDBJ whole genome shotgun (WGS) entry which is preliminary data.</text>
</comment>
<dbReference type="PANTHER" id="PTHR20854:SF4">
    <property type="entry name" value="INOSITOL-1-MONOPHOSPHATASE-RELATED"/>
    <property type="match status" value="1"/>
</dbReference>
<dbReference type="GO" id="GO:0008934">
    <property type="term" value="F:inositol monophosphate 1-phosphatase activity"/>
    <property type="evidence" value="ECO:0007669"/>
    <property type="project" value="TreeGrafter"/>
</dbReference>
<feature type="binding site" evidence="4">
    <location>
        <position position="93"/>
    </location>
    <ligand>
        <name>Mg(2+)</name>
        <dbReference type="ChEBI" id="CHEBI:18420"/>
        <label>2</label>
    </ligand>
</feature>
<keyword evidence="1 4" id="KW-0479">Metal-binding</keyword>
<feature type="binding site" evidence="4">
    <location>
        <position position="227"/>
    </location>
    <ligand>
        <name>Mg(2+)</name>
        <dbReference type="ChEBI" id="CHEBI:18420"/>
        <label>1</label>
        <note>catalytic</note>
    </ligand>
</feature>
<feature type="binding site" evidence="4">
    <location>
        <position position="96"/>
    </location>
    <ligand>
        <name>Mg(2+)</name>
        <dbReference type="ChEBI" id="CHEBI:18420"/>
        <label>1</label>
        <note>catalytic</note>
    </ligand>
</feature>
<evidence type="ECO:0000256" key="4">
    <source>
        <dbReference type="PIRSR" id="PIRSR600760-2"/>
    </source>
</evidence>
<dbReference type="GO" id="GO:0046872">
    <property type="term" value="F:metal ion binding"/>
    <property type="evidence" value="ECO:0007669"/>
    <property type="project" value="UniProtKB-KW"/>
</dbReference>
<dbReference type="PANTHER" id="PTHR20854">
    <property type="entry name" value="INOSITOL MONOPHOSPHATASE"/>
    <property type="match status" value="1"/>
</dbReference>
<dbReference type="AlphaFoldDB" id="A0A955I8Z9"/>
<name>A0A955I8Z9_9BACT</name>
<dbReference type="Gene3D" id="3.40.190.80">
    <property type="match status" value="1"/>
</dbReference>
<dbReference type="Pfam" id="PF00459">
    <property type="entry name" value="Inositol_P"/>
    <property type="match status" value="1"/>
</dbReference>
<dbReference type="InterPro" id="IPR000760">
    <property type="entry name" value="Inositol_monophosphatase-like"/>
</dbReference>
<dbReference type="GO" id="GO:0007165">
    <property type="term" value="P:signal transduction"/>
    <property type="evidence" value="ECO:0007669"/>
    <property type="project" value="TreeGrafter"/>
</dbReference>
<protein>
    <submittedName>
        <fullName evidence="5">Inositol monophosphatase</fullName>
    </submittedName>
</protein>
<evidence type="ECO:0000313" key="5">
    <source>
        <dbReference type="EMBL" id="MCA9380124.1"/>
    </source>
</evidence>
<gene>
    <name evidence="5" type="ORF">KC675_02990</name>
</gene>
<evidence type="ECO:0000256" key="2">
    <source>
        <dbReference type="ARBA" id="ARBA00022801"/>
    </source>
</evidence>
<dbReference type="Proteomes" id="UP000745577">
    <property type="component" value="Unassembled WGS sequence"/>
</dbReference>
<dbReference type="PROSITE" id="PS00629">
    <property type="entry name" value="IMP_1"/>
    <property type="match status" value="1"/>
</dbReference>
<keyword evidence="3 4" id="KW-0460">Magnesium</keyword>
<comment type="cofactor">
    <cofactor evidence="4">
        <name>Mg(2+)</name>
        <dbReference type="ChEBI" id="CHEBI:18420"/>
    </cofactor>
</comment>